<protein>
    <submittedName>
        <fullName evidence="4">SPW repeat protein</fullName>
    </submittedName>
</protein>
<organism evidence="4 5">
    <name type="scientific">Pseudonocardia humida</name>
    <dbReference type="NCBI Taxonomy" id="2800819"/>
    <lineage>
        <taxon>Bacteria</taxon>
        <taxon>Bacillati</taxon>
        <taxon>Actinomycetota</taxon>
        <taxon>Actinomycetes</taxon>
        <taxon>Pseudonocardiales</taxon>
        <taxon>Pseudonocardiaceae</taxon>
        <taxon>Pseudonocardia</taxon>
    </lineage>
</organism>
<feature type="region of interest" description="Disordered" evidence="1">
    <location>
        <begin position="113"/>
        <end position="134"/>
    </location>
</feature>
<feature type="transmembrane region" description="Helical" evidence="2">
    <location>
        <begin position="92"/>
        <end position="109"/>
    </location>
</feature>
<evidence type="ECO:0000259" key="3">
    <source>
        <dbReference type="Pfam" id="PF03779"/>
    </source>
</evidence>
<gene>
    <name evidence="4" type="ORF">KDL28_38190</name>
</gene>
<keyword evidence="2" id="KW-0812">Transmembrane</keyword>
<dbReference type="Proteomes" id="UP001165283">
    <property type="component" value="Unassembled WGS sequence"/>
</dbReference>
<dbReference type="RefSeq" id="WP_252446423.1">
    <property type="nucleotide sequence ID" value="NZ_JAGSOV010000097.1"/>
</dbReference>
<evidence type="ECO:0000313" key="4">
    <source>
        <dbReference type="EMBL" id="MCO1660895.1"/>
    </source>
</evidence>
<keyword evidence="2" id="KW-0472">Membrane</keyword>
<reference evidence="4" key="1">
    <citation type="submission" date="2021-04" db="EMBL/GenBank/DDBJ databases">
        <title>Pseudonocardia sp. nov., isolated from sandy soil of mangrove forest.</title>
        <authorList>
            <person name="Zan Z."/>
            <person name="Huang R."/>
            <person name="Liu W."/>
        </authorList>
    </citation>
    <scope>NUCLEOTIDE SEQUENCE</scope>
    <source>
        <strain evidence="4">S2-4</strain>
    </source>
</reference>
<proteinExistence type="predicted"/>
<dbReference type="InterPro" id="IPR005530">
    <property type="entry name" value="SPW"/>
</dbReference>
<sequence length="134" mass="13864">MNALVLLPGAWLVAAPFLLGYDRAGAELSATVNDVATGVAVVLIAFLGTAARFRGAVLWAVEVALGAWLLAAPFVLFYSADSPATAATWNDIGTGTVIVVVAVTAATLTRQERRRDAAAPGGDRAGTVRKARDR</sequence>
<evidence type="ECO:0000256" key="1">
    <source>
        <dbReference type="SAM" id="MobiDB-lite"/>
    </source>
</evidence>
<keyword evidence="2" id="KW-1133">Transmembrane helix</keyword>
<feature type="transmembrane region" description="Helical" evidence="2">
    <location>
        <begin position="57"/>
        <end position="80"/>
    </location>
</feature>
<feature type="transmembrane region" description="Helical" evidence="2">
    <location>
        <begin position="30"/>
        <end position="50"/>
    </location>
</feature>
<evidence type="ECO:0000313" key="5">
    <source>
        <dbReference type="Proteomes" id="UP001165283"/>
    </source>
</evidence>
<comment type="caution">
    <text evidence="4">The sequence shown here is derived from an EMBL/GenBank/DDBJ whole genome shotgun (WGS) entry which is preliminary data.</text>
</comment>
<feature type="domain" description="SPW repeat-containing integral membrane" evidence="3">
    <location>
        <begin position="2"/>
        <end position="103"/>
    </location>
</feature>
<accession>A0ABT1ACU6</accession>
<evidence type="ECO:0000256" key="2">
    <source>
        <dbReference type="SAM" id="Phobius"/>
    </source>
</evidence>
<keyword evidence="5" id="KW-1185">Reference proteome</keyword>
<dbReference type="EMBL" id="JAGSOV010000097">
    <property type="protein sequence ID" value="MCO1660895.1"/>
    <property type="molecule type" value="Genomic_DNA"/>
</dbReference>
<dbReference type="Pfam" id="PF03779">
    <property type="entry name" value="SPW"/>
    <property type="match status" value="1"/>
</dbReference>
<name>A0ABT1ACU6_9PSEU</name>